<dbReference type="KEGG" id="ssyi:EKG83_32625"/>
<protein>
    <recommendedName>
        <fullName evidence="10">Beta-xylanase</fullName>
        <ecNumber evidence="10">3.2.1.8</ecNumber>
    </recommendedName>
</protein>
<dbReference type="InterPro" id="IPR031158">
    <property type="entry name" value="GH10_AS"/>
</dbReference>
<dbReference type="SMART" id="SM00637">
    <property type="entry name" value="CBD_II"/>
    <property type="match status" value="1"/>
</dbReference>
<evidence type="ECO:0000256" key="3">
    <source>
        <dbReference type="ARBA" id="ARBA00022651"/>
    </source>
</evidence>
<dbReference type="InterPro" id="IPR002509">
    <property type="entry name" value="NODB_dom"/>
</dbReference>
<dbReference type="InterPro" id="IPR001919">
    <property type="entry name" value="CBD2"/>
</dbReference>
<evidence type="ECO:0000256" key="12">
    <source>
        <dbReference type="SAM" id="Phobius"/>
    </source>
</evidence>
<feature type="domain" description="GH10" evidence="15">
    <location>
        <begin position="42"/>
        <end position="345"/>
    </location>
</feature>
<dbReference type="Pfam" id="PF00553">
    <property type="entry name" value="CBM_2"/>
    <property type="match status" value="1"/>
</dbReference>
<dbReference type="InterPro" id="IPR001000">
    <property type="entry name" value="GH10_dom"/>
</dbReference>
<evidence type="ECO:0000256" key="1">
    <source>
        <dbReference type="ARBA" id="ARBA00000681"/>
    </source>
</evidence>
<keyword evidence="12" id="KW-0472">Membrane</keyword>
<keyword evidence="3" id="KW-0858">Xylan degradation</keyword>
<dbReference type="InterPro" id="IPR017853">
    <property type="entry name" value="GH"/>
</dbReference>
<dbReference type="Gene3D" id="3.20.20.370">
    <property type="entry name" value="Glycoside hydrolase/deacetylase"/>
    <property type="match status" value="1"/>
</dbReference>
<dbReference type="EC" id="3.2.1.8" evidence="10"/>
<dbReference type="Gene3D" id="3.20.20.80">
    <property type="entry name" value="Glycosidases"/>
    <property type="match status" value="1"/>
</dbReference>
<keyword evidence="5 10" id="KW-0378">Hydrolase</keyword>
<dbReference type="SMART" id="SM00633">
    <property type="entry name" value="Glyco_10"/>
    <property type="match status" value="1"/>
</dbReference>
<dbReference type="Pfam" id="PF01522">
    <property type="entry name" value="Polysacc_deac_1"/>
    <property type="match status" value="1"/>
</dbReference>
<evidence type="ECO:0000313" key="16">
    <source>
        <dbReference type="EMBL" id="QFZ21508.1"/>
    </source>
</evidence>
<dbReference type="PRINTS" id="PR00134">
    <property type="entry name" value="GLHYDRLASE10"/>
</dbReference>
<gene>
    <name evidence="16" type="ORF">EKG83_32625</name>
</gene>
<dbReference type="AlphaFoldDB" id="A0A5Q0H5J6"/>
<organism evidence="16 17">
    <name type="scientific">Saccharothrix syringae</name>
    <name type="common">Nocardiopsis syringae</name>
    <dbReference type="NCBI Taxonomy" id="103733"/>
    <lineage>
        <taxon>Bacteria</taxon>
        <taxon>Bacillati</taxon>
        <taxon>Actinomycetota</taxon>
        <taxon>Actinomycetes</taxon>
        <taxon>Pseudonocardiales</taxon>
        <taxon>Pseudonocardiaceae</taxon>
        <taxon>Saccharothrix</taxon>
    </lineage>
</organism>
<evidence type="ECO:0000259" key="15">
    <source>
        <dbReference type="PROSITE" id="PS51760"/>
    </source>
</evidence>
<keyword evidence="8 10" id="KW-0624">Polysaccharide degradation</keyword>
<dbReference type="CDD" id="cd10953">
    <property type="entry name" value="CE4_SlAXE_like"/>
    <property type="match status" value="1"/>
</dbReference>
<evidence type="ECO:0000256" key="2">
    <source>
        <dbReference type="ARBA" id="ARBA00007495"/>
    </source>
</evidence>
<dbReference type="PANTHER" id="PTHR31490:SF88">
    <property type="entry name" value="BETA-XYLANASE"/>
    <property type="match status" value="1"/>
</dbReference>
<dbReference type="GO" id="GO:0031176">
    <property type="term" value="F:endo-1,4-beta-xylanase activity"/>
    <property type="evidence" value="ECO:0007669"/>
    <property type="project" value="UniProtKB-EC"/>
</dbReference>
<dbReference type="InterPro" id="IPR011330">
    <property type="entry name" value="Glyco_hydro/deAcase_b/a-brl"/>
</dbReference>
<dbReference type="Pfam" id="PF00331">
    <property type="entry name" value="Glyco_hydro_10"/>
    <property type="match status" value="1"/>
</dbReference>
<dbReference type="InterPro" id="IPR008965">
    <property type="entry name" value="CBM2/CBM3_carb-bd_dom_sf"/>
</dbReference>
<dbReference type="SUPFAM" id="SSF51445">
    <property type="entry name" value="(Trans)glycosidases"/>
    <property type="match status" value="1"/>
</dbReference>
<dbReference type="Proteomes" id="UP000325787">
    <property type="component" value="Chromosome"/>
</dbReference>
<feature type="compositionally biased region" description="Low complexity" evidence="11">
    <location>
        <begin position="567"/>
        <end position="582"/>
    </location>
</feature>
<dbReference type="SUPFAM" id="SSF49384">
    <property type="entry name" value="Carbohydrate-binding domain"/>
    <property type="match status" value="1"/>
</dbReference>
<sequence>MSRTAVTAAGRSEARGRSRRAAVVVGAIGLLSAAAVVLPNVATAGTTLGASAAESGRYFGTAVAANKLSDSTYVGILNREFDMVTAENEMKMDATEPNQNQFSFGNGDRIVNHARNQGKRVRGHALAWHSQQPGWMQNMSGTALRNAMLNHVTQVATYYKGKIYAWDVVNEAYADGSSGGRRDSNLQRTGNDWIEAAFRAARAADPNAKLCYNDYNTDNWSHAKTQGVYRMVQDFKSRGVPIDCVGFQAHFNSGNPVPSNYHTTLQNFADLGVDVQITELDIEGSGSTQAQQYQGVVQACLAVTRCTGITVWGIRDSDSWRSSGTPLLFDGSGNKKAAYTSVLNALNAGSTAPPSTTTTTTPPNTSDCRAGYVGLTYDDGPNGSTTTQLLNALRSAGLRATFFNQGNRVQQNPGLAKAQRDAGMWVGNHSWSHPHMTQLSQSQMASEISQTQQAIQSATGEAPKLFRPPYGETNSTLKSVEAQYGLTEVLWSVDSQDWNNASTAQIVQAASTLQNGGVILMHDGYQTTINAIPQIAANLASRGLCAGMISTSTGQAVAPNDNPPTTGPTTTTTTTSQQPGGSCTATYRTTQQWGDRFNGEVTVRAGASAITSWTATVTVTSPQKVSATWNGTPSWDSSGNVMTMKPNGNGNLAAGASTTFGFTVMTNGQWAAPTVSCRTP</sequence>
<comment type="catalytic activity">
    <reaction evidence="1 10">
        <text>Endohydrolysis of (1-&gt;4)-beta-D-xylosidic linkages in xylans.</text>
        <dbReference type="EC" id="3.2.1.8"/>
    </reaction>
</comment>
<keyword evidence="6 10" id="KW-0119">Carbohydrate metabolism</keyword>
<evidence type="ECO:0000313" key="17">
    <source>
        <dbReference type="Proteomes" id="UP000325787"/>
    </source>
</evidence>
<dbReference type="GO" id="GO:0016810">
    <property type="term" value="F:hydrolase activity, acting on carbon-nitrogen (but not peptide) bonds"/>
    <property type="evidence" value="ECO:0007669"/>
    <property type="project" value="InterPro"/>
</dbReference>
<dbReference type="EMBL" id="CP034550">
    <property type="protein sequence ID" value="QFZ21508.1"/>
    <property type="molecule type" value="Genomic_DNA"/>
</dbReference>
<keyword evidence="17" id="KW-1185">Reference proteome</keyword>
<feature type="active site" description="Nucleophile" evidence="9">
    <location>
        <position position="279"/>
    </location>
</feature>
<proteinExistence type="inferred from homology"/>
<dbReference type="GO" id="GO:0045493">
    <property type="term" value="P:xylan catabolic process"/>
    <property type="evidence" value="ECO:0007669"/>
    <property type="project" value="UniProtKB-KW"/>
</dbReference>
<keyword evidence="12" id="KW-1133">Transmembrane helix</keyword>
<evidence type="ECO:0000256" key="7">
    <source>
        <dbReference type="ARBA" id="ARBA00023295"/>
    </source>
</evidence>
<keyword evidence="7 10" id="KW-0326">Glycosidase</keyword>
<dbReference type="InterPro" id="IPR044846">
    <property type="entry name" value="GH10"/>
</dbReference>
<comment type="similarity">
    <text evidence="2 10">Belongs to the glycosyl hydrolase 10 (cellulase F) family.</text>
</comment>
<evidence type="ECO:0000256" key="9">
    <source>
        <dbReference type="PROSITE-ProRule" id="PRU10061"/>
    </source>
</evidence>
<feature type="domain" description="CBM2" evidence="13">
    <location>
        <begin position="576"/>
        <end position="680"/>
    </location>
</feature>
<feature type="transmembrane region" description="Helical" evidence="12">
    <location>
        <begin position="21"/>
        <end position="42"/>
    </location>
</feature>
<dbReference type="Gene3D" id="2.60.40.290">
    <property type="match status" value="1"/>
</dbReference>
<evidence type="ECO:0000256" key="11">
    <source>
        <dbReference type="SAM" id="MobiDB-lite"/>
    </source>
</evidence>
<evidence type="ECO:0000256" key="4">
    <source>
        <dbReference type="ARBA" id="ARBA00022729"/>
    </source>
</evidence>
<dbReference type="PROSITE" id="PS51677">
    <property type="entry name" value="NODB"/>
    <property type="match status" value="1"/>
</dbReference>
<evidence type="ECO:0000259" key="14">
    <source>
        <dbReference type="PROSITE" id="PS51677"/>
    </source>
</evidence>
<dbReference type="PROSITE" id="PS51173">
    <property type="entry name" value="CBM2"/>
    <property type="match status" value="1"/>
</dbReference>
<evidence type="ECO:0000256" key="10">
    <source>
        <dbReference type="RuleBase" id="RU361174"/>
    </source>
</evidence>
<evidence type="ECO:0000256" key="8">
    <source>
        <dbReference type="ARBA" id="ARBA00023326"/>
    </source>
</evidence>
<name>A0A5Q0H5J6_SACSY</name>
<accession>A0A5Q0H5J6</accession>
<reference evidence="17" key="1">
    <citation type="journal article" date="2021" name="Curr. Microbiol.">
        <title>Complete genome of nocamycin-producing strain Saccharothrix syringae NRRL B-16468 reveals the biosynthetic potential for secondary metabolites.</title>
        <authorList>
            <person name="Mo X."/>
            <person name="Yang S."/>
        </authorList>
    </citation>
    <scope>NUCLEOTIDE SEQUENCE [LARGE SCALE GENOMIC DNA]</scope>
    <source>
        <strain evidence="17">ATCC 51364 / DSM 43886 / JCM 6844 / KCTC 9398 / NBRC 14523 / NRRL B-16468 / INA 2240</strain>
    </source>
</reference>
<keyword evidence="12" id="KW-0812">Transmembrane</keyword>
<feature type="region of interest" description="Disordered" evidence="11">
    <location>
        <begin position="555"/>
        <end position="582"/>
    </location>
</feature>
<dbReference type="PROSITE" id="PS00591">
    <property type="entry name" value="GH10_1"/>
    <property type="match status" value="1"/>
</dbReference>
<dbReference type="InterPro" id="IPR012291">
    <property type="entry name" value="CBM2_carb-bd_dom_sf"/>
</dbReference>
<keyword evidence="4" id="KW-0732">Signal</keyword>
<evidence type="ECO:0000256" key="5">
    <source>
        <dbReference type="ARBA" id="ARBA00022801"/>
    </source>
</evidence>
<feature type="domain" description="NodB homology" evidence="14">
    <location>
        <begin position="371"/>
        <end position="547"/>
    </location>
</feature>
<dbReference type="SUPFAM" id="SSF88713">
    <property type="entry name" value="Glycoside hydrolase/deacetylase"/>
    <property type="match status" value="1"/>
</dbReference>
<evidence type="ECO:0000259" key="13">
    <source>
        <dbReference type="PROSITE" id="PS51173"/>
    </source>
</evidence>
<evidence type="ECO:0000256" key="6">
    <source>
        <dbReference type="ARBA" id="ARBA00023277"/>
    </source>
</evidence>
<dbReference type="GO" id="GO:0030247">
    <property type="term" value="F:polysaccharide binding"/>
    <property type="evidence" value="ECO:0007669"/>
    <property type="project" value="UniProtKB-UniRule"/>
</dbReference>
<dbReference type="PANTHER" id="PTHR31490">
    <property type="entry name" value="GLYCOSYL HYDROLASE"/>
    <property type="match status" value="1"/>
</dbReference>
<dbReference type="PROSITE" id="PS51760">
    <property type="entry name" value="GH10_2"/>
    <property type="match status" value="1"/>
</dbReference>